<protein>
    <submittedName>
        <fullName evidence="1">Uncharacterized protein</fullName>
    </submittedName>
</protein>
<organism evidence="1 2">
    <name type="scientific">Cryobacterium flavum</name>
    <dbReference type="NCBI Taxonomy" id="1424659"/>
    <lineage>
        <taxon>Bacteria</taxon>
        <taxon>Bacillati</taxon>
        <taxon>Actinomycetota</taxon>
        <taxon>Actinomycetes</taxon>
        <taxon>Micrococcales</taxon>
        <taxon>Microbacteriaceae</taxon>
        <taxon>Cryobacterium</taxon>
    </lineage>
</organism>
<evidence type="ECO:0000313" key="1">
    <source>
        <dbReference type="EMBL" id="SDO53117.1"/>
    </source>
</evidence>
<sequence>DPGPKDRFSERVARIPRSNMPGDSVVRTPRQLRSSAKRSCQIIRSENFHNFYVYLHKWASS</sequence>
<reference evidence="1 2" key="1">
    <citation type="submission" date="2016-10" db="EMBL/GenBank/DDBJ databases">
        <authorList>
            <person name="Varghese N."/>
            <person name="Submissions S."/>
        </authorList>
    </citation>
    <scope>NUCLEOTIDE SEQUENCE [LARGE SCALE GENOMIC DNA]</scope>
    <source>
        <strain evidence="1 2">CGMCC 1.11215</strain>
    </source>
</reference>
<proteinExistence type="predicted"/>
<dbReference type="AlphaFoldDB" id="A0A5E9G3Q2"/>
<gene>
    <name evidence="1" type="ORF">SAMN05216368_1221</name>
</gene>
<name>A0A5E9G3Q2_9MICO</name>
<evidence type="ECO:0000313" key="2">
    <source>
        <dbReference type="Proteomes" id="UP000199639"/>
    </source>
</evidence>
<accession>A0A5E9G3Q2</accession>
<feature type="non-terminal residue" evidence="1">
    <location>
        <position position="1"/>
    </location>
</feature>
<dbReference type="EMBL" id="FNIB01000022">
    <property type="protein sequence ID" value="SDO53117.1"/>
    <property type="molecule type" value="Genomic_DNA"/>
</dbReference>
<dbReference type="Proteomes" id="UP000199639">
    <property type="component" value="Unassembled WGS sequence"/>
</dbReference>